<dbReference type="InterPro" id="IPR024747">
    <property type="entry name" value="Pyridox_Oxase-rel"/>
</dbReference>
<dbReference type="KEGG" id="nmo:Nmlp_2379"/>
<dbReference type="InterPro" id="IPR012349">
    <property type="entry name" value="Split_barrel_FMN-bd"/>
</dbReference>
<dbReference type="SUPFAM" id="SSF50475">
    <property type="entry name" value="FMN-binding split barrel"/>
    <property type="match status" value="1"/>
</dbReference>
<protein>
    <submittedName>
        <fullName evidence="1">FMN-binding domain protein</fullName>
    </submittedName>
</protein>
<reference evidence="1 2" key="1">
    <citation type="journal article" date="2013" name="Genome Announc.">
        <title>Genome of the haloarchaeon Natronomonas moolapensis, a neutrophilic member of a previously haloalkaliphilic genus.</title>
        <authorList>
            <person name="Dyall-Smith M.L."/>
            <person name="Pfeiffer F."/>
            <person name="Oberwinkler T."/>
            <person name="Klee K."/>
            <person name="Rampp M."/>
            <person name="Palm P."/>
            <person name="Gross K."/>
            <person name="Schuster S.C."/>
            <person name="Oesterhelt D."/>
        </authorList>
    </citation>
    <scope>NUCLEOTIDE SEQUENCE [LARGE SCALE GENOMIC DNA]</scope>
    <source>
        <strain evidence="2">DSM 18674 / JCM 14361 / 8.8.11</strain>
    </source>
</reference>
<dbReference type="EMBL" id="HF582854">
    <property type="protein sequence ID" value="CCQ36547.1"/>
    <property type="molecule type" value="Genomic_DNA"/>
</dbReference>
<sequence>MTIDELEAYGTERMDDDGIDQLLANQTTGVLALPAEGAPSMRPLSFHFDGDSALHFVYVVGEESRKSELSDGADTARFLVYRTETPFNWRSVLLSGAIDRVPEDESEAVGDAMETTRPDLFERALAVENTELYRFDVEERTGVKHLGLPPELEDSGDDAVE</sequence>
<evidence type="ECO:0000313" key="2">
    <source>
        <dbReference type="Proteomes" id="UP000011867"/>
    </source>
</evidence>
<keyword evidence="2" id="KW-1185">Reference proteome</keyword>
<dbReference type="Gene3D" id="2.30.110.10">
    <property type="entry name" value="Electron Transport, Fmn-binding Protein, Chain A"/>
    <property type="match status" value="1"/>
</dbReference>
<dbReference type="OrthoDB" id="953at2157"/>
<dbReference type="GeneID" id="14651260"/>
<accession>M1XQU7</accession>
<dbReference type="Pfam" id="PF12900">
    <property type="entry name" value="Pyridox_ox_2"/>
    <property type="match status" value="1"/>
</dbReference>
<organism evidence="1 2">
    <name type="scientific">Natronomonas moolapensis (strain DSM 18674 / CECT 7526 / JCM 14361 / 8.8.11)</name>
    <dbReference type="NCBI Taxonomy" id="268739"/>
    <lineage>
        <taxon>Archaea</taxon>
        <taxon>Methanobacteriati</taxon>
        <taxon>Methanobacteriota</taxon>
        <taxon>Stenosarchaea group</taxon>
        <taxon>Halobacteria</taxon>
        <taxon>Halobacteriales</taxon>
        <taxon>Natronomonadaceae</taxon>
        <taxon>Natronomonas</taxon>
    </lineage>
</organism>
<proteinExistence type="predicted"/>
<evidence type="ECO:0000313" key="1">
    <source>
        <dbReference type="EMBL" id="CCQ36547.1"/>
    </source>
</evidence>
<dbReference type="AlphaFoldDB" id="M1XQU7"/>
<dbReference type="RefSeq" id="WP_015409346.1">
    <property type="nucleotide sequence ID" value="NC_020388.1"/>
</dbReference>
<dbReference type="eggNOG" id="arCOG00512">
    <property type="taxonomic scope" value="Archaea"/>
</dbReference>
<gene>
    <name evidence="1" type="ordered locus">Nmlp_2379</name>
</gene>
<dbReference type="Proteomes" id="UP000011867">
    <property type="component" value="Chromosome"/>
</dbReference>
<name>M1XQU7_NATM8</name>
<dbReference type="HOGENOM" id="CLU_137731_0_0_2"/>
<dbReference type="STRING" id="268739.Nmlp_2379"/>